<feature type="domain" description="Ig-like" evidence="3">
    <location>
        <begin position="1469"/>
        <end position="1547"/>
    </location>
</feature>
<keyword evidence="5" id="KW-1185">Reference proteome</keyword>
<proteinExistence type="predicted"/>
<feature type="transmembrane region" description="Helical" evidence="2">
    <location>
        <begin position="976"/>
        <end position="999"/>
    </location>
</feature>
<feature type="transmembrane region" description="Helical" evidence="2">
    <location>
        <begin position="1726"/>
        <end position="1751"/>
    </location>
</feature>
<dbReference type="PANTHER" id="PTHR46013">
    <property type="entry name" value="VASCULAR CELL ADHESION MOLECULE 1"/>
    <property type="match status" value="1"/>
</dbReference>
<dbReference type="Pfam" id="PF13895">
    <property type="entry name" value="Ig_2"/>
    <property type="match status" value="13"/>
</dbReference>
<dbReference type="Pfam" id="PF00047">
    <property type="entry name" value="ig"/>
    <property type="match status" value="1"/>
</dbReference>
<dbReference type="SMART" id="SM00409">
    <property type="entry name" value="IG"/>
    <property type="match status" value="16"/>
</dbReference>
<keyword evidence="2" id="KW-1133">Transmembrane helix</keyword>
<dbReference type="SMART" id="SM00408">
    <property type="entry name" value="IGc2"/>
    <property type="match status" value="14"/>
</dbReference>
<accession>A0ABR3NXD3</accession>
<feature type="domain" description="Ig-like" evidence="3">
    <location>
        <begin position="889"/>
        <end position="967"/>
    </location>
</feature>
<sequence>MLLPTDAVMLTAIHSAGICWLKLQHVMSTVMATPLPLVFLLMIPGTYAQYGWGVSYSHSHICAIKGSTVTVGCTYRYPTGYQIKKVFWTNTQVKEKDEEFPDLFEDPEYGQRLKYLGDKQQNCTIRLDYVTQKDSHKYYFRFSTNGHEGQWIGTPGVSLTVTDLQVESPERVTEGDTVRLTCKSSCTLTDRATFIWYRNSQPLTERRDTNNELLLQSVRREDAGRYSCALHGHSYISPAVHLSVTYPPDNPVISISPSGEIVEGDSVTLSCSSDSNPPAEISWFKEGAFVGSGRIYSISKISSDHSGEYKCKSRNKHGEKYSHTVSLNIMYPPKSVSVSISPSGEIVEGNSVTLICSSDSNPPAEIIWYKGGMLVGSGRIYSISKIRSDHSGEYKCKSINEHGYKYSAVTLNVMYPPRNISVSISETEGDSVTLICSSDSNPPALNFSWFKENQSSSVGSGQSFSALQSGRFYCEAHNQHGSQRSHTLSVAVHHGLGWHVWLGITVACVGLFIIIIIIMFIMRRKRRGAKAEDTTVNQDDLYSDITERNVHVSESSICHDVLYASISSSGDRNKGAEEIQYATVQHHKTKPKKKAEENENQYDNIRIQQPGAPVSPSHICALNGSTVMMSCIYTYPTGHRIMKLVWTKTNVKEFPDLFKDPEYSQRLQYLVNKQQMCTIRLSHVTQKDENTYYCKITTNVTGGNWVGTSGVSLTVTDLQVESPERVTEGDSVRLTCKSSCTLTDRATFIWYRNSQPLTERRDTNNELLLQSVRREDAGRYSCAAQQHSHYLTSPDVQLNVRYPPVNPVIFISPSGEIVEGDSVTLICSSDSNPPAEISWFKGGTIVGSGRIYNISKISSDHSGEYKCKSINEHGEKYSDAVTLDILYPPKSVSVSINGPAEIVEGDSVTLICSSDSNPPALNFSWFKENQSSSVGSGQSFSALQSGRFYCEAHNQHGSMKSAVQSVTVHHGAGRNVIVITAASGGVFIFIIIIIIVFTIKRIKKISAIHEYENDDPSANTYTALDLKSRSSDVYNTLTSVHPRPAVHQSCSSEYENQLVMMSVRMAPPLALVILLMIHGVYSHCGWNEWDDYSPSATCWSTMPMCCYTCPYPHNHYPPYSNGQSDFRYPPSKPVIYILTSTEIVEGDSVTLSCSSDSNPPAEISWFKEGIYLTFGEIYSISKISSDHSGIYQCKSSNEHGEGYSDAVTLNVMYPPKTASVSISPSGEIVEGNSVTLICSSDSNPPAEISWYKGGTFVGSGGIYSISKISSDHSGQYMCISRNRHGEKQFAVTLNVMYPPKSVSVYISPFGKIVEGDSVTLSCSSDSNPPAKNSWFKGGTYLQSGHSYSISKISSDHSGEYKCKSRNKHGEKYSDAVTLNVMYPPRSISVSISPSGEIVEGQSVTLDCSSDSNPPANISWFKGGAFVGSGRIYSISKISSDHSGEYKCKSINEHGEKYSDVVTLNVMYPPRSISVSISPSGEIVEGQSVTLKCSSDSNPPAEISWFKEGTFVGSGRIYSISKISSDHSGEYKCKSINEHGEKYSSAVTLNIMYPPRSISVSISSSGEIVEGDSVTLICSSDSNPPAEISWFKGKTHLEFGQLYSISNISTDHSGEYKCKSRNRCGEKDSDALMLNVMYPPRNVVVSFNGSAGIVEGDSVTLICSSDSNPPALNFSWFKENQSSSVGSGQSFSALQSGRFYCEAHNQHGSQRSDTVTVRVHHGADSNVIVIIVVSGGVFIIIIVIIIILFINLRKINSSSAKHEYENDVPSVVGPYTALDPRTRSSEPYNILRPRIEMPW</sequence>
<dbReference type="Proteomes" id="UP001558613">
    <property type="component" value="Unassembled WGS sequence"/>
</dbReference>
<feature type="domain" description="Ig-like" evidence="3">
    <location>
        <begin position="1215"/>
        <end position="1294"/>
    </location>
</feature>
<evidence type="ECO:0000259" key="3">
    <source>
        <dbReference type="PROSITE" id="PS50835"/>
    </source>
</evidence>
<feature type="domain" description="Ig-like" evidence="3">
    <location>
        <begin position="1639"/>
        <end position="1715"/>
    </location>
</feature>
<dbReference type="PROSITE" id="PS50835">
    <property type="entry name" value="IG_LIKE"/>
    <property type="match status" value="15"/>
</dbReference>
<dbReference type="InterPro" id="IPR013151">
    <property type="entry name" value="Immunoglobulin_dom"/>
</dbReference>
<dbReference type="EMBL" id="JAYMGO010000001">
    <property type="protein sequence ID" value="KAL1281363.1"/>
    <property type="molecule type" value="Genomic_DNA"/>
</dbReference>
<feature type="domain" description="Ig-like" evidence="3">
    <location>
        <begin position="1384"/>
        <end position="1462"/>
    </location>
</feature>
<dbReference type="PANTHER" id="PTHR46013:SF4">
    <property type="entry name" value="B-CELL RECEPTOR CD22-RELATED"/>
    <property type="match status" value="1"/>
</dbReference>
<feature type="domain" description="Ig-like" evidence="3">
    <location>
        <begin position="610"/>
        <end position="712"/>
    </location>
</feature>
<dbReference type="InterPro" id="IPR007110">
    <property type="entry name" value="Ig-like_dom"/>
</dbReference>
<reference evidence="4 5" key="1">
    <citation type="submission" date="2023-09" db="EMBL/GenBank/DDBJ databases">
        <authorList>
            <person name="Wang M."/>
        </authorList>
    </citation>
    <scope>NUCLEOTIDE SEQUENCE [LARGE SCALE GENOMIC DNA]</scope>
    <source>
        <strain evidence="4">GT-2023</strain>
        <tissue evidence="4">Liver</tissue>
    </source>
</reference>
<name>A0ABR3NXD3_9TELE</name>
<feature type="domain" description="Ig-like" evidence="3">
    <location>
        <begin position="1554"/>
        <end position="1634"/>
    </location>
</feature>
<dbReference type="InterPro" id="IPR003598">
    <property type="entry name" value="Ig_sub2"/>
</dbReference>
<feature type="domain" description="Ig-like" evidence="3">
    <location>
        <begin position="803"/>
        <end position="882"/>
    </location>
</feature>
<keyword evidence="2" id="KW-0472">Membrane</keyword>
<feature type="domain" description="Ig-like" evidence="3">
    <location>
        <begin position="1133"/>
        <end position="1210"/>
    </location>
</feature>
<dbReference type="SUPFAM" id="SSF48726">
    <property type="entry name" value="Immunoglobulin"/>
    <property type="match status" value="16"/>
</dbReference>
<feature type="domain" description="Ig-like" evidence="3">
    <location>
        <begin position="333"/>
        <end position="412"/>
    </location>
</feature>
<evidence type="ECO:0000313" key="4">
    <source>
        <dbReference type="EMBL" id="KAL1281363.1"/>
    </source>
</evidence>
<dbReference type="Gene3D" id="2.60.40.10">
    <property type="entry name" value="Immunoglobulins"/>
    <property type="match status" value="16"/>
</dbReference>
<evidence type="ECO:0000256" key="2">
    <source>
        <dbReference type="SAM" id="Phobius"/>
    </source>
</evidence>
<keyword evidence="2" id="KW-0812">Transmembrane</keyword>
<feature type="transmembrane region" description="Helical" evidence="2">
    <location>
        <begin position="498"/>
        <end position="521"/>
    </location>
</feature>
<evidence type="ECO:0000256" key="1">
    <source>
        <dbReference type="ARBA" id="ARBA00023319"/>
    </source>
</evidence>
<keyword evidence="1" id="KW-0393">Immunoglobulin domain</keyword>
<dbReference type="InterPro" id="IPR036179">
    <property type="entry name" value="Ig-like_dom_sf"/>
</dbReference>
<gene>
    <name evidence="4" type="ORF">QQF64_000166</name>
</gene>
<feature type="domain" description="Ig-like" evidence="3">
    <location>
        <begin position="1299"/>
        <end position="1379"/>
    </location>
</feature>
<feature type="domain" description="Ig-like" evidence="3">
    <location>
        <begin position="417"/>
        <end position="489"/>
    </location>
</feature>
<feature type="domain" description="Ig-like" evidence="3">
    <location>
        <begin position="155"/>
        <end position="245"/>
    </location>
</feature>
<dbReference type="InterPro" id="IPR013783">
    <property type="entry name" value="Ig-like_fold"/>
</dbReference>
<feature type="domain" description="Ig-like" evidence="3">
    <location>
        <begin position="713"/>
        <end position="799"/>
    </location>
</feature>
<dbReference type="InterPro" id="IPR003599">
    <property type="entry name" value="Ig_sub"/>
</dbReference>
<protein>
    <recommendedName>
        <fullName evidence="3">Ig-like domain-containing protein</fullName>
    </recommendedName>
</protein>
<organism evidence="4 5">
    <name type="scientific">Cirrhinus molitorella</name>
    <name type="common">mud carp</name>
    <dbReference type="NCBI Taxonomy" id="172907"/>
    <lineage>
        <taxon>Eukaryota</taxon>
        <taxon>Metazoa</taxon>
        <taxon>Chordata</taxon>
        <taxon>Craniata</taxon>
        <taxon>Vertebrata</taxon>
        <taxon>Euteleostomi</taxon>
        <taxon>Actinopterygii</taxon>
        <taxon>Neopterygii</taxon>
        <taxon>Teleostei</taxon>
        <taxon>Ostariophysi</taxon>
        <taxon>Cypriniformes</taxon>
        <taxon>Cyprinidae</taxon>
        <taxon>Labeoninae</taxon>
        <taxon>Labeonini</taxon>
        <taxon>Cirrhinus</taxon>
    </lineage>
</organism>
<feature type="domain" description="Ig-like" evidence="3">
    <location>
        <begin position="251"/>
        <end position="326"/>
    </location>
</feature>
<evidence type="ECO:0000313" key="5">
    <source>
        <dbReference type="Proteomes" id="UP001558613"/>
    </source>
</evidence>
<comment type="caution">
    <text evidence="4">The sequence shown here is derived from an EMBL/GenBank/DDBJ whole genome shotgun (WGS) entry which is preliminary data.</text>
</comment>